<keyword evidence="8" id="KW-0472">Membrane</keyword>
<dbReference type="InterPro" id="IPR059000">
    <property type="entry name" value="ATPase_P-type_domA"/>
</dbReference>
<dbReference type="Pfam" id="PF00122">
    <property type="entry name" value="E1-E2_ATPase"/>
    <property type="match status" value="1"/>
</dbReference>
<name>A0A250XL50_9CHLO</name>
<evidence type="ECO:0000256" key="3">
    <source>
        <dbReference type="ARBA" id="ARBA00022723"/>
    </source>
</evidence>
<dbReference type="PRINTS" id="PR00120">
    <property type="entry name" value="HATPASE"/>
</dbReference>
<gene>
    <name evidence="13" type="ORF">CEUSTIGMA_g11073.t1</name>
</gene>
<keyword evidence="5" id="KW-0067">ATP-binding</keyword>
<dbReference type="Proteomes" id="UP000232323">
    <property type="component" value="Unassembled WGS sequence"/>
</dbReference>
<dbReference type="InterPro" id="IPR008250">
    <property type="entry name" value="ATPase_P-typ_transduc_dom_A_sf"/>
</dbReference>
<feature type="compositionally biased region" description="Low complexity" evidence="9">
    <location>
        <begin position="786"/>
        <end position="797"/>
    </location>
</feature>
<dbReference type="InterPro" id="IPR004014">
    <property type="entry name" value="ATPase_P-typ_cation-transptr_N"/>
</dbReference>
<keyword evidence="6" id="KW-0460">Magnesium</keyword>
<dbReference type="NCBIfam" id="TIGR01494">
    <property type="entry name" value="ATPase_P-type"/>
    <property type="match status" value="2"/>
</dbReference>
<dbReference type="Gene3D" id="3.40.50.1000">
    <property type="entry name" value="HAD superfamily/HAD-like"/>
    <property type="match status" value="1"/>
</dbReference>
<evidence type="ECO:0000259" key="11">
    <source>
        <dbReference type="Pfam" id="PF00689"/>
    </source>
</evidence>
<sequence length="1755" mass="188137">MTHQRADDVESGQQQSLLCRDTSCEFGITRNKLVNIIEAKILDPDDLNSPYLNVDILAVQLVTSTKTGIATAHDDLQAVPPPSTSRQKKITQHGMMRADGQKQYLRHQQACKSLNGLRELEFGVNRLPEPPRVTILDFIREAIQDTTIRVLMAAGALSLGLSAIQQQGTTIHVNAGTNLLGQNTAIVIEKALQSIDATTLSAPTAAETSSACMPAAASSSNSSMVLAAAVAEVSRGMSNNSSPSQEWIEGIAILATVAVVVGVSSATNYQKEVKFRELNSVKEDVQCRVVRDGVDTKLSMYELLVGDLLVIETGDMIPADCVVCDGRFKVDESHMTGESDDITKVRSSVLLSGSKVLEGYGHALVVAVGMSSQQGKISCSLLATPGRLDSDTLQEGDHRGGDDDESRVYEPFWVRSDGGDSTDDEDRRISRSHEDSPTTSADGSRPRDYKQAAGSTSVKSSNRVKAGGDMLGKTTILTQKLDELASQIGAAGMLAAISVLAINWTSYTMQELSHHASNLADVEHVQHYLHSLILSVTILVVAVPEGLPLAVTLALAFSVQRMLADNNLVRHLDACETMACATTICTDKTGTLTCNDMTVVKLSTGGGMSYKVAHAAHQDLVEIMNYAAAHISPGGGAWAASEDSNVNMKGPTLGLSIKTNCSHPQDSDINEMDEAATGLSSSTAGFRSTSIVDPACTSTINDVHVIEGDDNDSDHSNQSIRHNNAPPEETACNDKVATTAAGYHDMQKAAGLPQFMKDLIISNINLNSTATSILRTDVGQLGLHATTHTSQPQPQHTGNGHSDQHRHLVHERSGNRTECAMLEFAQHLLGREAAQKLDLVAERSQALMVFPFTSERKRMSTLVAIRTPAAAEVVGGNFTGDTAVATTASTARDVTAVADAEIQLPQQVLIHEGGSSSRGAPDYHPQQEAGGDIDVPACSGGHCCELISCRKAPSSYRLYVKGAPEYVLKLCNWQLNACGICLPLRDVDREGLLRRLAAGDHNHEHDAESFLGSTWQGLRTLVLAYRDVTYQELIAQPQLVSQLALPSAGVQDISADEPSIHYDPGYSDETMMGPQRLEQDLVFVAAVGIQDPLRADVPAAIAKCQRAGITVRILTGDNTLTAASIAKECGILSASTNIQDSIKESTSLYVCLNSEELKDQRDEKEENEASDMAPTSSTETSSPSSAVDNRLLDDQFDNESDDHVGSDDDHDQSSHQRTTSTAVAEGHRHHQRTTSTAVAEGHSHQRTTSTAVAEGHSHQRTTSTAVAEGHRHHQRTTSTAVAEGHSHQRTTSTAVAEGHSHQRTTSTAVAEGHSHQRTTSTAVAEGHSHQRTTSTAVAEGHSHQRTTSTAVAEGHSHQRPHSAALHNMLEELCPSSELIMEASHFKQLVGLTSKIPVIGSHQQQTGAINNPPLQTANYSVDKQDFSILWPRLRVLGRCLPQDKLLIVSLLRQLREAQSTHELGEQVGAGSPINRSSRQGTPICTEEVIAMTGDGTNDAPALRAADVGFAMNSGTSIAKDASDILLMDDSFTSVVSTVKWGRNVFASITKFLQFQLTANVVAVTIACVGALTLQDSPLSSVQMLWVNLIMDSLASLALATEAPTDSLLDLKPFRFDQPLVNPTVAKHVAGQAAFQLLVLLSLLTPEVQSAVRVDPEAANTLVFNTFVLMQLFNQINCRKVLDEKDVLVGITEHPLFLAVLASECLFQVLIVQLGGSAFQTLPLPLEHWLMSIGLGATTLLLRAALSLAPSLSLSRK</sequence>
<dbReference type="GO" id="GO:0012505">
    <property type="term" value="C:endomembrane system"/>
    <property type="evidence" value="ECO:0007669"/>
    <property type="project" value="UniProtKB-SubCell"/>
</dbReference>
<keyword evidence="3" id="KW-0479">Metal-binding</keyword>
<dbReference type="EMBL" id="BEGY01000103">
    <property type="protein sequence ID" value="GAX83649.1"/>
    <property type="molecule type" value="Genomic_DNA"/>
</dbReference>
<evidence type="ECO:0000259" key="10">
    <source>
        <dbReference type="Pfam" id="PF00122"/>
    </source>
</evidence>
<comment type="caution">
    <text evidence="13">The sequence shown here is derived from an EMBL/GenBank/DDBJ whole genome shotgun (WGS) entry which is preliminary data.</text>
</comment>
<feature type="compositionally biased region" description="Basic and acidic residues" evidence="9">
    <location>
        <begin position="425"/>
        <end position="436"/>
    </location>
</feature>
<evidence type="ECO:0000256" key="5">
    <source>
        <dbReference type="ARBA" id="ARBA00022840"/>
    </source>
</evidence>
<feature type="region of interest" description="Disordered" evidence="9">
    <location>
        <begin position="1158"/>
        <end position="1361"/>
    </location>
</feature>
<dbReference type="InterPro" id="IPR011049">
    <property type="entry name" value="Serralysin-like_metalloprot_C"/>
</dbReference>
<feature type="domain" description="Cation-transporting P-type ATPase C-terminal" evidence="11">
    <location>
        <begin position="1575"/>
        <end position="1742"/>
    </location>
</feature>
<protein>
    <submittedName>
        <fullName evidence="13">Uncharacterized protein</fullName>
    </submittedName>
</protein>
<feature type="compositionally biased region" description="Basic and acidic residues" evidence="9">
    <location>
        <begin position="802"/>
        <end position="811"/>
    </location>
</feature>
<evidence type="ECO:0000256" key="1">
    <source>
        <dbReference type="ARBA" id="ARBA00004127"/>
    </source>
</evidence>
<evidence type="ECO:0000256" key="7">
    <source>
        <dbReference type="ARBA" id="ARBA00022989"/>
    </source>
</evidence>
<dbReference type="InterPro" id="IPR018303">
    <property type="entry name" value="ATPase_P-typ_P_site"/>
</dbReference>
<feature type="domain" description="Cation-transporting P-type ATPase N-terminal" evidence="12">
    <location>
        <begin position="118"/>
        <end position="158"/>
    </location>
</feature>
<dbReference type="PANTHER" id="PTHR24093:SF369">
    <property type="entry name" value="CALCIUM-TRANSPORTING ATPASE"/>
    <property type="match status" value="1"/>
</dbReference>
<comment type="subcellular location">
    <subcellularLocation>
        <location evidence="1">Endomembrane system</location>
        <topology evidence="1">Multi-pass membrane protein</topology>
    </subcellularLocation>
</comment>
<dbReference type="InterPro" id="IPR036412">
    <property type="entry name" value="HAD-like_sf"/>
</dbReference>
<dbReference type="GO" id="GO:0005886">
    <property type="term" value="C:plasma membrane"/>
    <property type="evidence" value="ECO:0007669"/>
    <property type="project" value="TreeGrafter"/>
</dbReference>
<dbReference type="PRINTS" id="PR00119">
    <property type="entry name" value="CATATPASE"/>
</dbReference>
<dbReference type="Gene3D" id="3.40.1110.10">
    <property type="entry name" value="Calcium-transporting ATPase, cytoplasmic domain N"/>
    <property type="match status" value="1"/>
</dbReference>
<dbReference type="Pfam" id="PF00689">
    <property type="entry name" value="Cation_ATPase_C"/>
    <property type="match status" value="1"/>
</dbReference>
<dbReference type="GO" id="GO:0016887">
    <property type="term" value="F:ATP hydrolysis activity"/>
    <property type="evidence" value="ECO:0007669"/>
    <property type="project" value="InterPro"/>
</dbReference>
<feature type="region of interest" description="Disordered" evidence="9">
    <location>
        <begin position="388"/>
        <end position="466"/>
    </location>
</feature>
<organism evidence="13 14">
    <name type="scientific">Chlamydomonas eustigma</name>
    <dbReference type="NCBI Taxonomy" id="1157962"/>
    <lineage>
        <taxon>Eukaryota</taxon>
        <taxon>Viridiplantae</taxon>
        <taxon>Chlorophyta</taxon>
        <taxon>core chlorophytes</taxon>
        <taxon>Chlorophyceae</taxon>
        <taxon>CS clade</taxon>
        <taxon>Chlamydomonadales</taxon>
        <taxon>Chlamydomonadaceae</taxon>
        <taxon>Chlamydomonas</taxon>
    </lineage>
</organism>
<dbReference type="SUPFAM" id="SSF101967">
    <property type="entry name" value="Adhesin YadA, collagen-binding domain"/>
    <property type="match status" value="1"/>
</dbReference>
<dbReference type="InterPro" id="IPR001757">
    <property type="entry name" value="P_typ_ATPase"/>
</dbReference>
<dbReference type="InterPro" id="IPR023299">
    <property type="entry name" value="ATPase_P-typ_cyto_dom_N"/>
</dbReference>
<evidence type="ECO:0000256" key="4">
    <source>
        <dbReference type="ARBA" id="ARBA00022741"/>
    </source>
</evidence>
<evidence type="ECO:0000256" key="2">
    <source>
        <dbReference type="ARBA" id="ARBA00022692"/>
    </source>
</evidence>
<dbReference type="GO" id="GO:0005524">
    <property type="term" value="F:ATP binding"/>
    <property type="evidence" value="ECO:0007669"/>
    <property type="project" value="UniProtKB-KW"/>
</dbReference>
<evidence type="ECO:0000313" key="13">
    <source>
        <dbReference type="EMBL" id="GAX83649.1"/>
    </source>
</evidence>
<dbReference type="STRING" id="1157962.A0A250XL50"/>
<dbReference type="InterPro" id="IPR023298">
    <property type="entry name" value="ATPase_P-typ_TM_dom_sf"/>
</dbReference>
<dbReference type="GO" id="GO:0005388">
    <property type="term" value="F:P-type calcium transporter activity"/>
    <property type="evidence" value="ECO:0007669"/>
    <property type="project" value="TreeGrafter"/>
</dbReference>
<proteinExistence type="predicted"/>
<dbReference type="SUPFAM" id="SSF81660">
    <property type="entry name" value="Metal cation-transporting ATPase, ATP-binding domain N"/>
    <property type="match status" value="2"/>
</dbReference>
<dbReference type="SUPFAM" id="SSF81653">
    <property type="entry name" value="Calcium ATPase, transduction domain A"/>
    <property type="match status" value="1"/>
</dbReference>
<feature type="compositionally biased region" description="Basic and acidic residues" evidence="9">
    <location>
        <begin position="1201"/>
        <end position="1214"/>
    </location>
</feature>
<dbReference type="Gene3D" id="2.70.150.10">
    <property type="entry name" value="Calcium-transporting ATPase, cytoplasmic transduction domain A"/>
    <property type="match status" value="1"/>
</dbReference>
<keyword evidence="7" id="KW-1133">Transmembrane helix</keyword>
<dbReference type="Gene3D" id="1.20.1110.10">
    <property type="entry name" value="Calcium-transporting ATPase, transmembrane domain"/>
    <property type="match status" value="2"/>
</dbReference>
<keyword evidence="4" id="KW-0547">Nucleotide-binding</keyword>
<dbReference type="GO" id="GO:0046872">
    <property type="term" value="F:metal ion binding"/>
    <property type="evidence" value="ECO:0007669"/>
    <property type="project" value="UniProtKB-KW"/>
</dbReference>
<keyword evidence="2" id="KW-0812">Transmembrane</keyword>
<dbReference type="SUPFAM" id="SSF81665">
    <property type="entry name" value="Calcium ATPase, transmembrane domain M"/>
    <property type="match status" value="1"/>
</dbReference>
<dbReference type="Pfam" id="PF13246">
    <property type="entry name" value="Cation_ATPase"/>
    <property type="match status" value="2"/>
</dbReference>
<feature type="compositionally biased region" description="Polar residues" evidence="9">
    <location>
        <begin position="453"/>
        <end position="463"/>
    </location>
</feature>
<dbReference type="SUPFAM" id="SSF56784">
    <property type="entry name" value="HAD-like"/>
    <property type="match status" value="1"/>
</dbReference>
<feature type="region of interest" description="Disordered" evidence="9">
    <location>
        <begin position="708"/>
        <end position="732"/>
    </location>
</feature>
<dbReference type="PROSITE" id="PS00154">
    <property type="entry name" value="ATPASE_E1_E2"/>
    <property type="match status" value="1"/>
</dbReference>
<evidence type="ECO:0000256" key="9">
    <source>
        <dbReference type="SAM" id="MobiDB-lite"/>
    </source>
</evidence>
<feature type="region of interest" description="Disordered" evidence="9">
    <location>
        <begin position="786"/>
        <end position="811"/>
    </location>
</feature>
<reference evidence="13 14" key="1">
    <citation type="submission" date="2017-08" db="EMBL/GenBank/DDBJ databases">
        <title>Acidophilic green algal genome provides insights into adaptation to an acidic environment.</title>
        <authorList>
            <person name="Hirooka S."/>
            <person name="Hirose Y."/>
            <person name="Kanesaki Y."/>
            <person name="Higuchi S."/>
            <person name="Fujiwara T."/>
            <person name="Onuma R."/>
            <person name="Era A."/>
            <person name="Ohbayashi R."/>
            <person name="Uzuka A."/>
            <person name="Nozaki H."/>
            <person name="Yoshikawa H."/>
            <person name="Miyagishima S.Y."/>
        </authorList>
    </citation>
    <scope>NUCLEOTIDE SEQUENCE [LARGE SCALE GENOMIC DNA]</scope>
    <source>
        <strain evidence="13 14">NIES-2499</strain>
    </source>
</reference>
<dbReference type="InterPro" id="IPR006068">
    <property type="entry name" value="ATPase_P-typ_cation-transptr_C"/>
</dbReference>
<evidence type="ECO:0000313" key="14">
    <source>
        <dbReference type="Proteomes" id="UP000232323"/>
    </source>
</evidence>
<evidence type="ECO:0000256" key="6">
    <source>
        <dbReference type="ARBA" id="ARBA00022842"/>
    </source>
</evidence>
<dbReference type="InterPro" id="IPR023214">
    <property type="entry name" value="HAD_sf"/>
</dbReference>
<accession>A0A250XL50</accession>
<evidence type="ECO:0000259" key="12">
    <source>
        <dbReference type="Pfam" id="PF00690"/>
    </source>
</evidence>
<evidence type="ECO:0000256" key="8">
    <source>
        <dbReference type="ARBA" id="ARBA00023136"/>
    </source>
</evidence>
<feature type="compositionally biased region" description="Low complexity" evidence="9">
    <location>
        <begin position="1174"/>
        <end position="1185"/>
    </location>
</feature>
<dbReference type="PANTHER" id="PTHR24093">
    <property type="entry name" value="CATION TRANSPORTING ATPASE"/>
    <property type="match status" value="1"/>
</dbReference>
<keyword evidence="14" id="KW-1185">Reference proteome</keyword>
<dbReference type="Pfam" id="PF00690">
    <property type="entry name" value="Cation_ATPase_N"/>
    <property type="match status" value="1"/>
</dbReference>
<feature type="domain" description="P-type ATPase A" evidence="10">
    <location>
        <begin position="286"/>
        <end position="378"/>
    </location>
</feature>
<dbReference type="OrthoDB" id="3352408at2759"/>